<sequence>MKNINTIKYNIVFSLVILAILSLGVIMIPSKTNAQYYGGGYVGNGGYVVSGGNISSENYNQYNPTPVYVNTYETVPVVKTNTTDSNTTTTKTTTTNSTNTSVNNANTGNNSNLAANAVFGSNSFIPSRLIQWVIVAILILFIVVLVRRIYGGAEKYQSTPLKHS</sequence>
<evidence type="ECO:0000313" key="3">
    <source>
        <dbReference type="Proteomes" id="UP000034798"/>
    </source>
</evidence>
<dbReference type="AlphaFoldDB" id="A0A0G0D6W8"/>
<comment type="caution">
    <text evidence="2">The sequence shown here is derived from an EMBL/GenBank/DDBJ whole genome shotgun (WGS) entry which is preliminary data.</text>
</comment>
<dbReference type="EMBL" id="LBQZ01000008">
    <property type="protein sequence ID" value="KKP89033.1"/>
    <property type="molecule type" value="Genomic_DNA"/>
</dbReference>
<keyword evidence="1" id="KW-0812">Transmembrane</keyword>
<organism evidence="2 3">
    <name type="scientific">Candidatus Nomurabacteria bacterium GW2011_GWC2_35_8</name>
    <dbReference type="NCBI Taxonomy" id="1618752"/>
    <lineage>
        <taxon>Bacteria</taxon>
        <taxon>Candidatus Nomuraibacteriota</taxon>
    </lineage>
</organism>
<feature type="transmembrane region" description="Helical" evidence="1">
    <location>
        <begin position="7"/>
        <end position="28"/>
    </location>
</feature>
<reference evidence="2 3" key="1">
    <citation type="journal article" date="2015" name="Nature">
        <title>rRNA introns, odd ribosomes, and small enigmatic genomes across a large radiation of phyla.</title>
        <authorList>
            <person name="Brown C.T."/>
            <person name="Hug L.A."/>
            <person name="Thomas B.C."/>
            <person name="Sharon I."/>
            <person name="Castelle C.J."/>
            <person name="Singh A."/>
            <person name="Wilkins M.J."/>
            <person name="Williams K.H."/>
            <person name="Banfield J.F."/>
        </authorList>
    </citation>
    <scope>NUCLEOTIDE SEQUENCE [LARGE SCALE GENOMIC DNA]</scope>
</reference>
<dbReference type="Proteomes" id="UP000034798">
    <property type="component" value="Unassembled WGS sequence"/>
</dbReference>
<accession>A0A0G0D6W8</accession>
<evidence type="ECO:0000313" key="2">
    <source>
        <dbReference type="EMBL" id="KKP89033.1"/>
    </source>
</evidence>
<proteinExistence type="predicted"/>
<gene>
    <name evidence="2" type="ORF">UR91_C0008G0004</name>
</gene>
<feature type="transmembrane region" description="Helical" evidence="1">
    <location>
        <begin position="129"/>
        <end position="146"/>
    </location>
</feature>
<evidence type="ECO:0000256" key="1">
    <source>
        <dbReference type="SAM" id="Phobius"/>
    </source>
</evidence>
<keyword evidence="1" id="KW-0472">Membrane</keyword>
<keyword evidence="1" id="KW-1133">Transmembrane helix</keyword>
<protein>
    <submittedName>
        <fullName evidence="2">DUF544 family protein</fullName>
    </submittedName>
</protein>
<name>A0A0G0D6W8_9BACT</name>